<reference evidence="1" key="1">
    <citation type="submission" date="2022-11" db="EMBL/GenBank/DDBJ databases">
        <authorList>
            <person name="Hyden B.L."/>
            <person name="Feng K."/>
            <person name="Yates T."/>
            <person name="Jawdy S."/>
            <person name="Smart L.B."/>
            <person name="Muchero W."/>
        </authorList>
    </citation>
    <scope>NUCLEOTIDE SEQUENCE</scope>
    <source>
        <tissue evidence="1">Shoot tip</tissue>
    </source>
</reference>
<keyword evidence="2" id="KW-1185">Reference proteome</keyword>
<reference evidence="1" key="2">
    <citation type="journal article" date="2023" name="Int. J. Mol. Sci.">
        <title>De Novo Assembly and Annotation of 11 Diverse Shrub Willow (Salix) Genomes Reveals Novel Gene Organization in Sex-Linked Regions.</title>
        <authorList>
            <person name="Hyden B."/>
            <person name="Feng K."/>
            <person name="Yates T.B."/>
            <person name="Jawdy S."/>
            <person name="Cereghino C."/>
            <person name="Smart L.B."/>
            <person name="Muchero W."/>
        </authorList>
    </citation>
    <scope>NUCLEOTIDE SEQUENCE</scope>
    <source>
        <tissue evidence="1">Shoot tip</tissue>
    </source>
</reference>
<dbReference type="AlphaFoldDB" id="A0A9Q0ZVM9"/>
<comment type="caution">
    <text evidence="1">The sequence shown here is derived from an EMBL/GenBank/DDBJ whole genome shotgun (WGS) entry which is preliminary data.</text>
</comment>
<gene>
    <name evidence="1" type="ORF">OIU79_029583</name>
</gene>
<proteinExistence type="predicted"/>
<name>A0A9Q0ZVM9_SALPP</name>
<accession>A0A9Q0ZVM9</accession>
<sequence length="111" mass="12862">MLDNRQASFGTRADRTLLLQRNPFRAQPDKEHHWHIVQSSCLDWWCRDKILQSDESSEQRFSFLLFSFSCMRNLSTTARKIVTTSKVGLEHSFSHCSEAIDGSFPLTNQVV</sequence>
<dbReference type="Proteomes" id="UP001151532">
    <property type="component" value="Chromosome 12"/>
</dbReference>
<organism evidence="1 2">
    <name type="scientific">Salix purpurea</name>
    <name type="common">Purple osier willow</name>
    <dbReference type="NCBI Taxonomy" id="77065"/>
    <lineage>
        <taxon>Eukaryota</taxon>
        <taxon>Viridiplantae</taxon>
        <taxon>Streptophyta</taxon>
        <taxon>Embryophyta</taxon>
        <taxon>Tracheophyta</taxon>
        <taxon>Spermatophyta</taxon>
        <taxon>Magnoliopsida</taxon>
        <taxon>eudicotyledons</taxon>
        <taxon>Gunneridae</taxon>
        <taxon>Pentapetalae</taxon>
        <taxon>rosids</taxon>
        <taxon>fabids</taxon>
        <taxon>Malpighiales</taxon>
        <taxon>Salicaceae</taxon>
        <taxon>Saliceae</taxon>
        <taxon>Salix</taxon>
    </lineage>
</organism>
<evidence type="ECO:0000313" key="1">
    <source>
        <dbReference type="EMBL" id="KAJ6748499.1"/>
    </source>
</evidence>
<dbReference type="EMBL" id="JAPFFK010000008">
    <property type="protein sequence ID" value="KAJ6748499.1"/>
    <property type="molecule type" value="Genomic_DNA"/>
</dbReference>
<evidence type="ECO:0000313" key="2">
    <source>
        <dbReference type="Proteomes" id="UP001151532"/>
    </source>
</evidence>
<protein>
    <submittedName>
        <fullName evidence="1">Uncharacterized protein</fullName>
    </submittedName>
</protein>